<comment type="caution">
    <text evidence="1">The sequence shown here is derived from an EMBL/GenBank/DDBJ whole genome shotgun (WGS) entry which is preliminary data.</text>
</comment>
<dbReference type="AlphaFoldDB" id="A0A2U2AJZ8"/>
<dbReference type="Proteomes" id="UP000244948">
    <property type="component" value="Unassembled WGS sequence"/>
</dbReference>
<gene>
    <name evidence="1" type="ORF">DC082_06610</name>
</gene>
<protein>
    <submittedName>
        <fullName evidence="1">Uncharacterized protein</fullName>
    </submittedName>
</protein>
<dbReference type="EMBL" id="QEWR01000003">
    <property type="protein sequence ID" value="PWD83089.1"/>
    <property type="molecule type" value="Genomic_DNA"/>
</dbReference>
<dbReference type="RefSeq" id="WP_109236303.1">
    <property type="nucleotide sequence ID" value="NZ_BMXZ01000002.1"/>
</dbReference>
<keyword evidence="2" id="KW-1185">Reference proteome</keyword>
<reference evidence="1 2" key="1">
    <citation type="journal article" date="2018" name="Genome Announc.">
        <title>Ignatzschineria cameli sp. nov., isolated from necrotic foot tissue of dromedaries (Camelus dromedarius) and associated maggots (Wohlfahrtia species) in Dubai.</title>
        <authorList>
            <person name="Tsang C.C."/>
            <person name="Tang J.Y."/>
            <person name="Fong J.Y."/>
            <person name="Kinne J."/>
            <person name="Lee H.H."/>
            <person name="Joseph M."/>
            <person name="Jose S."/>
            <person name="Schuster R.K."/>
            <person name="Tang Y."/>
            <person name="Sivakumar S."/>
            <person name="Chen J.H."/>
            <person name="Teng J.L."/>
            <person name="Lau S.K."/>
            <person name="Wernery U."/>
            <person name="Woo P.C."/>
        </authorList>
    </citation>
    <scope>NUCLEOTIDE SEQUENCE [LARGE SCALE GENOMIC DNA]</scope>
    <source>
        <strain evidence="1 2">KCTC 22643</strain>
    </source>
</reference>
<evidence type="ECO:0000313" key="2">
    <source>
        <dbReference type="Proteomes" id="UP000244948"/>
    </source>
</evidence>
<name>A0A2U2AJZ8_9GAMM</name>
<proteinExistence type="predicted"/>
<dbReference type="SUPFAM" id="SSF57783">
    <property type="entry name" value="Zinc beta-ribbon"/>
    <property type="match status" value="1"/>
</dbReference>
<evidence type="ECO:0000313" key="1">
    <source>
        <dbReference type="EMBL" id="PWD83089.1"/>
    </source>
</evidence>
<accession>A0A2U2AJZ8</accession>
<sequence length="119" mass="13803">MNSIECPYCGKSDVVSNTLDLGEGEHKVKCIACQKEFFATGEVYLKFHSKKTSCREGKHEFTEWTRYDFEGDWYIRMNIMPNICEPHSIWSRRCVDCDEIEASEELPFGSALPEHLNEV</sequence>
<organism evidence="1 2">
    <name type="scientific">Ignatzschineria indica</name>
    <dbReference type="NCBI Taxonomy" id="472583"/>
    <lineage>
        <taxon>Bacteria</taxon>
        <taxon>Pseudomonadati</taxon>
        <taxon>Pseudomonadota</taxon>
        <taxon>Gammaproteobacteria</taxon>
        <taxon>Cardiobacteriales</taxon>
        <taxon>Ignatzschineriaceae</taxon>
        <taxon>Ignatzschineria</taxon>
    </lineage>
</organism>